<proteinExistence type="predicted"/>
<keyword evidence="1" id="KW-0808">Transferase</keyword>
<organism evidence="1 2">
    <name type="scientific">Niabella digestorum</name>
    <dbReference type="NCBI Taxonomy" id="3117701"/>
    <lineage>
        <taxon>Bacteria</taxon>
        <taxon>Pseudomonadati</taxon>
        <taxon>Bacteroidota</taxon>
        <taxon>Chitinophagia</taxon>
        <taxon>Chitinophagales</taxon>
        <taxon>Chitinophagaceae</taxon>
        <taxon>Niabella</taxon>
    </lineage>
</organism>
<keyword evidence="1" id="KW-0489">Methyltransferase</keyword>
<accession>A0ABU7RGA5</accession>
<keyword evidence="2" id="KW-1185">Reference proteome</keyword>
<dbReference type="GO" id="GO:0032259">
    <property type="term" value="P:methylation"/>
    <property type="evidence" value="ECO:0007669"/>
    <property type="project" value="UniProtKB-KW"/>
</dbReference>
<protein>
    <submittedName>
        <fullName evidence="1">Class I SAM-dependent methyltransferase</fullName>
        <ecNumber evidence="1">2.1.1.-</ecNumber>
    </submittedName>
</protein>
<name>A0ABU7RGA5_9BACT</name>
<dbReference type="Pfam" id="PF13489">
    <property type="entry name" value="Methyltransf_23"/>
    <property type="match status" value="1"/>
</dbReference>
<dbReference type="Proteomes" id="UP001357452">
    <property type="component" value="Unassembled WGS sequence"/>
</dbReference>
<gene>
    <name evidence="1" type="ORF">V2H41_07075</name>
</gene>
<dbReference type="RefSeq" id="WP_330974439.1">
    <property type="nucleotide sequence ID" value="NZ_JAZGLY010000003.1"/>
</dbReference>
<dbReference type="PANTHER" id="PTHR43861:SF6">
    <property type="entry name" value="METHYLTRANSFERASE TYPE 11"/>
    <property type="match status" value="1"/>
</dbReference>
<dbReference type="EMBL" id="JAZGLY010000003">
    <property type="protein sequence ID" value="MEE6187030.1"/>
    <property type="molecule type" value="Genomic_DNA"/>
</dbReference>
<sequence length="299" mass="33743">MPTIHYSECPLCSSTNLKWVFDVKDYTVSGKEFSIIHCEDCTGRFTQGIPDVDEIGVYYKSEDYISHTNTTKGFINTLYQRVRRITLKQKAAIVKQHTGLQTGRVLDIGCGTGAFLHTMRAQGWQVTGLEPDADARAVAQKTYKIVAQPSHELFILPEGSFNAITLWHVLEHVHALHEYLERMKKLLTPQGVLFIAVPNYTSKDAQVYGKYWAGYDVPRHLYHFSPKSMKLLVEQHGLQIAQMLPMWFDSFYVDMLSSKYKAGKVNYLSAGLHGLASNINALGNVEACCSIIYVVRAVE</sequence>
<dbReference type="CDD" id="cd02440">
    <property type="entry name" value="AdoMet_MTases"/>
    <property type="match status" value="1"/>
</dbReference>
<evidence type="ECO:0000313" key="2">
    <source>
        <dbReference type="Proteomes" id="UP001357452"/>
    </source>
</evidence>
<dbReference type="EC" id="2.1.1.-" evidence="1"/>
<dbReference type="PANTHER" id="PTHR43861">
    <property type="entry name" value="TRANS-ACONITATE 2-METHYLTRANSFERASE-RELATED"/>
    <property type="match status" value="1"/>
</dbReference>
<dbReference type="SUPFAM" id="SSF53335">
    <property type="entry name" value="S-adenosyl-L-methionine-dependent methyltransferases"/>
    <property type="match status" value="1"/>
</dbReference>
<comment type="caution">
    <text evidence="1">The sequence shown here is derived from an EMBL/GenBank/DDBJ whole genome shotgun (WGS) entry which is preliminary data.</text>
</comment>
<dbReference type="Gene3D" id="3.40.50.150">
    <property type="entry name" value="Vaccinia Virus protein VP39"/>
    <property type="match status" value="1"/>
</dbReference>
<reference evidence="1 2" key="1">
    <citation type="submission" date="2024-01" db="EMBL/GenBank/DDBJ databases">
        <title>Niabella digestum sp. nov., isolated from waste digestion system.</title>
        <authorList>
            <person name="Zhang L."/>
        </authorList>
    </citation>
    <scope>NUCLEOTIDE SEQUENCE [LARGE SCALE GENOMIC DNA]</scope>
    <source>
        <strain evidence="1 2">A18</strain>
    </source>
</reference>
<dbReference type="GO" id="GO:0008168">
    <property type="term" value="F:methyltransferase activity"/>
    <property type="evidence" value="ECO:0007669"/>
    <property type="project" value="UniProtKB-KW"/>
</dbReference>
<dbReference type="InterPro" id="IPR029063">
    <property type="entry name" value="SAM-dependent_MTases_sf"/>
</dbReference>
<evidence type="ECO:0000313" key="1">
    <source>
        <dbReference type="EMBL" id="MEE6187030.1"/>
    </source>
</evidence>